<accession>A0A0F7KRF9</accession>
<sequence length="75" mass="8226">MREHRAEIVADEAIADKVSPDVWGDAMAAMLAQLKQGRTADGMIAAVQKVGGVLSEHFPRAEDDRNELPDRLIEL</sequence>
<keyword evidence="2" id="KW-1185">Reference proteome</keyword>
<dbReference type="RefSeq" id="WP_342341749.1">
    <property type="nucleotide sequence ID" value="NZ_CP011452.2"/>
</dbReference>
<dbReference type="PATRIC" id="fig|1267766.3.peg.1144"/>
<dbReference type="EMBL" id="CP011452">
    <property type="protein sequence ID" value="AKH42184.1"/>
    <property type="molecule type" value="Genomic_DNA"/>
</dbReference>
<evidence type="ECO:0000313" key="1">
    <source>
        <dbReference type="EMBL" id="AKH42184.1"/>
    </source>
</evidence>
<proteinExistence type="predicted"/>
<dbReference type="KEGG" id="aay:WYH_01138"/>
<gene>
    <name evidence="1" type="ORF">WYH_01138</name>
</gene>
<protein>
    <submittedName>
        <fullName evidence="1">Uncharacterized protein</fullName>
    </submittedName>
</protein>
<dbReference type="STRING" id="1267766.WYH_01138"/>
<dbReference type="Proteomes" id="UP000034392">
    <property type="component" value="Chromosome"/>
</dbReference>
<evidence type="ECO:0000313" key="2">
    <source>
        <dbReference type="Proteomes" id="UP000034392"/>
    </source>
</evidence>
<dbReference type="AlphaFoldDB" id="A0A0F7KRF9"/>
<dbReference type="Gene3D" id="3.10.310.50">
    <property type="match status" value="1"/>
</dbReference>
<name>A0A0F7KRF9_9SPHN</name>
<organism evidence="1 2">
    <name type="scientific">Croceibacterium atlanticum</name>
    <dbReference type="NCBI Taxonomy" id="1267766"/>
    <lineage>
        <taxon>Bacteria</taxon>
        <taxon>Pseudomonadati</taxon>
        <taxon>Pseudomonadota</taxon>
        <taxon>Alphaproteobacteria</taxon>
        <taxon>Sphingomonadales</taxon>
        <taxon>Erythrobacteraceae</taxon>
        <taxon>Croceibacterium</taxon>
    </lineage>
</organism>
<reference evidence="1" key="1">
    <citation type="submission" date="2015-05" db="EMBL/GenBank/DDBJ databases">
        <title>The complete genome of Altererythrobacter atlanticus strain 26DY36.</title>
        <authorList>
            <person name="Wu Y.-H."/>
            <person name="Cheng H."/>
            <person name="Wu X.-W."/>
        </authorList>
    </citation>
    <scope>NUCLEOTIDE SEQUENCE [LARGE SCALE GENOMIC DNA]</scope>
    <source>
        <strain evidence="1">26DY36</strain>
    </source>
</reference>